<proteinExistence type="predicted"/>
<sequence length="178" mass="20154">MYNISLIVDGSEKQIESWKATCSALLILKKTTTSTLSAGLSLNYDATALAPVIPILSWQQKLSRKWSLIAILPQRISLLNDTGKNGRISLSSELRTNQFYLYPEKEKYKDSYNYREILIQSGITYEHNFQPVIVYIKTGITQMINSKIVETGKKMSEHILSFNQDPAFFLSIGISLNP</sequence>
<dbReference type="Proteomes" id="UP000027601">
    <property type="component" value="Unassembled WGS sequence"/>
</dbReference>
<keyword evidence="3" id="KW-1185">Reference proteome</keyword>
<dbReference type="EMBL" id="BAJS01000013">
    <property type="protein sequence ID" value="GAK37091.1"/>
    <property type="molecule type" value="Genomic_DNA"/>
</dbReference>
<evidence type="ECO:0000313" key="2">
    <source>
        <dbReference type="EMBL" id="GAK37091.1"/>
    </source>
</evidence>
<feature type="domain" description="DUF6268" evidence="1">
    <location>
        <begin position="23"/>
        <end position="176"/>
    </location>
</feature>
<comment type="caution">
    <text evidence="2">The sequence shown here is derived from an EMBL/GenBank/DDBJ whole genome shotgun (WGS) entry which is preliminary data.</text>
</comment>
<accession>A0A069D4A2</accession>
<gene>
    <name evidence="2" type="ORF">JCM15093_2308</name>
</gene>
<protein>
    <recommendedName>
        <fullName evidence="1">DUF6268 domain-containing protein</fullName>
    </recommendedName>
</protein>
<dbReference type="AlphaFoldDB" id="A0A069D4A2"/>
<dbReference type="Pfam" id="PF19783">
    <property type="entry name" value="DUF6268"/>
    <property type="match status" value="1"/>
</dbReference>
<dbReference type="InterPro" id="IPR046235">
    <property type="entry name" value="DUF6268"/>
</dbReference>
<dbReference type="RefSeq" id="WP_027318096.1">
    <property type="nucleotide sequence ID" value="NZ_ATZI01000014.1"/>
</dbReference>
<name>A0A069D4A2_9BACE</name>
<evidence type="ECO:0000313" key="3">
    <source>
        <dbReference type="Proteomes" id="UP000027601"/>
    </source>
</evidence>
<evidence type="ECO:0000259" key="1">
    <source>
        <dbReference type="Pfam" id="PF19783"/>
    </source>
</evidence>
<organism evidence="2 3">
    <name type="scientific">Bacteroides graminisolvens DSM 19988 = JCM 15093</name>
    <dbReference type="NCBI Taxonomy" id="1121097"/>
    <lineage>
        <taxon>Bacteria</taxon>
        <taxon>Pseudomonadati</taxon>
        <taxon>Bacteroidota</taxon>
        <taxon>Bacteroidia</taxon>
        <taxon>Bacteroidales</taxon>
        <taxon>Bacteroidaceae</taxon>
        <taxon>Bacteroides</taxon>
    </lineage>
</organism>
<reference evidence="2 3" key="1">
    <citation type="journal article" date="2015" name="Microbes Environ.">
        <title>Distribution and evolution of nitrogen fixation genes in the phylum bacteroidetes.</title>
        <authorList>
            <person name="Inoue J."/>
            <person name="Oshima K."/>
            <person name="Suda W."/>
            <person name="Sakamoto M."/>
            <person name="Iino T."/>
            <person name="Noda S."/>
            <person name="Hongoh Y."/>
            <person name="Hattori M."/>
            <person name="Ohkuma M."/>
        </authorList>
    </citation>
    <scope>NUCLEOTIDE SEQUENCE [LARGE SCALE GENOMIC DNA]</scope>
    <source>
        <strain evidence="2 3">JCM 15093</strain>
    </source>
</reference>